<organism evidence="2 3">
    <name type="scientific">Theobroma cacao</name>
    <name type="common">Cacao</name>
    <name type="synonym">Cocoa</name>
    <dbReference type="NCBI Taxonomy" id="3641"/>
    <lineage>
        <taxon>Eukaryota</taxon>
        <taxon>Viridiplantae</taxon>
        <taxon>Streptophyta</taxon>
        <taxon>Embryophyta</taxon>
        <taxon>Tracheophyta</taxon>
        <taxon>Spermatophyta</taxon>
        <taxon>Magnoliopsida</taxon>
        <taxon>eudicotyledons</taxon>
        <taxon>Gunneridae</taxon>
        <taxon>Pentapetalae</taxon>
        <taxon>rosids</taxon>
        <taxon>malvids</taxon>
        <taxon>Malvales</taxon>
        <taxon>Malvaceae</taxon>
        <taxon>Byttnerioideae</taxon>
        <taxon>Theobroma</taxon>
    </lineage>
</organism>
<dbReference type="PANTHER" id="PTHR44489">
    <property type="match status" value="1"/>
</dbReference>
<dbReference type="STRING" id="3641.A0A061DUW5"/>
<dbReference type="EMBL" id="CM001879">
    <property type="protein sequence ID" value="EOX93783.1"/>
    <property type="molecule type" value="Genomic_DNA"/>
</dbReference>
<keyword evidence="3" id="KW-1185">Reference proteome</keyword>
<accession>A0A061DUW5</accession>
<evidence type="ECO:0000256" key="1">
    <source>
        <dbReference type="SAM" id="SignalP"/>
    </source>
</evidence>
<keyword evidence="1" id="KW-0732">Signal</keyword>
<dbReference type="Gramene" id="EOX93783">
    <property type="protein sequence ID" value="EOX93783"/>
    <property type="gene ID" value="TCM_002709"/>
</dbReference>
<evidence type="ECO:0000313" key="3">
    <source>
        <dbReference type="Proteomes" id="UP000026915"/>
    </source>
</evidence>
<dbReference type="InParanoid" id="A0A061DUW5"/>
<reference evidence="2 3" key="1">
    <citation type="journal article" date="2013" name="Genome Biol.">
        <title>The genome sequence of the most widely cultivated cacao type and its use to identify candidate genes regulating pod color.</title>
        <authorList>
            <person name="Motamayor J.C."/>
            <person name="Mockaitis K."/>
            <person name="Schmutz J."/>
            <person name="Haiminen N."/>
            <person name="Iii D.L."/>
            <person name="Cornejo O."/>
            <person name="Findley S.D."/>
            <person name="Zheng P."/>
            <person name="Utro F."/>
            <person name="Royaert S."/>
            <person name="Saski C."/>
            <person name="Jenkins J."/>
            <person name="Podicheti R."/>
            <person name="Zhao M."/>
            <person name="Scheffler B.E."/>
            <person name="Stack J.C."/>
            <person name="Feltus F.A."/>
            <person name="Mustiga G.M."/>
            <person name="Amores F."/>
            <person name="Phillips W."/>
            <person name="Marelli J.P."/>
            <person name="May G.D."/>
            <person name="Shapiro H."/>
            <person name="Ma J."/>
            <person name="Bustamante C.D."/>
            <person name="Schnell R.J."/>
            <person name="Main D."/>
            <person name="Gilbert D."/>
            <person name="Parida L."/>
            <person name="Kuhn D.N."/>
        </authorList>
    </citation>
    <scope>NUCLEOTIDE SEQUENCE [LARGE SCALE GENOMIC DNA]</scope>
    <source>
        <strain evidence="3">cv. Matina 1-6</strain>
    </source>
</reference>
<name>A0A061DUW5_THECC</name>
<gene>
    <name evidence="2" type="ORF">TCM_002709</name>
</gene>
<dbReference type="PANTHER" id="PTHR44489:SF14">
    <property type="entry name" value="ZINC FINGER CCCH DOMAIN-CONTAINING PROTEIN 59-RELATED"/>
    <property type="match status" value="1"/>
</dbReference>
<proteinExistence type="predicted"/>
<sequence>MSCFWMHGVLALCGMNDAETRPVLLCSCNDNTVRLYDMPSFTERGRLFSKQEVRVIQRGPFPLSFTGGGSGSLTVWK</sequence>
<feature type="signal peptide" evidence="1">
    <location>
        <begin position="1"/>
        <end position="20"/>
    </location>
</feature>
<dbReference type="eggNOG" id="KOG0274">
    <property type="taxonomic scope" value="Eukaryota"/>
</dbReference>
<dbReference type="AlphaFoldDB" id="A0A061DUW5"/>
<dbReference type="Proteomes" id="UP000026915">
    <property type="component" value="Chromosome 1"/>
</dbReference>
<feature type="chain" id="PRO_5001596562" evidence="1">
    <location>
        <begin position="21"/>
        <end position="77"/>
    </location>
</feature>
<protein>
    <submittedName>
        <fullName evidence="2">Transducin/WD40 repeat-like superfamily protein</fullName>
    </submittedName>
</protein>
<dbReference type="HOGENOM" id="CLU_2517027_0_0_1"/>
<evidence type="ECO:0000313" key="2">
    <source>
        <dbReference type="EMBL" id="EOX93783.1"/>
    </source>
</evidence>
<dbReference type="InterPro" id="IPR044715">
    <property type="entry name" value="WDR86-like"/>
</dbReference>
<dbReference type="OMA" id="RTFQIAP"/>